<comment type="caution">
    <text evidence="1">The sequence shown here is derived from an EMBL/GenBank/DDBJ whole genome shotgun (WGS) entry which is preliminary data.</text>
</comment>
<protein>
    <submittedName>
        <fullName evidence="1">Uncharacterized protein</fullName>
    </submittedName>
</protein>
<proteinExistence type="predicted"/>
<dbReference type="OrthoDB" id="2374315at2759"/>
<evidence type="ECO:0000313" key="2">
    <source>
        <dbReference type="Proteomes" id="UP000749646"/>
    </source>
</evidence>
<organism evidence="1 2">
    <name type="scientific">Modicella reniformis</name>
    <dbReference type="NCBI Taxonomy" id="1440133"/>
    <lineage>
        <taxon>Eukaryota</taxon>
        <taxon>Fungi</taxon>
        <taxon>Fungi incertae sedis</taxon>
        <taxon>Mucoromycota</taxon>
        <taxon>Mortierellomycotina</taxon>
        <taxon>Mortierellomycetes</taxon>
        <taxon>Mortierellales</taxon>
        <taxon>Mortierellaceae</taxon>
        <taxon>Modicella</taxon>
    </lineage>
</organism>
<sequence length="146" mass="17065">MHSLIAIDDGSYLVDAFSQFKAGDRDPNTSLRVLKLRITDIPKSEVDQGQEIQSLVYDRLARLTNLETLWLGHNPHVTYGWQRHREQMDQYDCPEMSLESGLHKLAELQSWKELNVFGLKKRIGPKEVQWMTEHYPKLRVIYGLDK</sequence>
<accession>A0A9P6SLV1</accession>
<gene>
    <name evidence="1" type="ORF">BGZ65_004087</name>
</gene>
<dbReference type="AlphaFoldDB" id="A0A9P6SLV1"/>
<dbReference type="Proteomes" id="UP000749646">
    <property type="component" value="Unassembled WGS sequence"/>
</dbReference>
<keyword evidence="2" id="KW-1185">Reference proteome</keyword>
<reference evidence="1" key="1">
    <citation type="journal article" date="2020" name="Fungal Divers.">
        <title>Resolving the Mortierellaceae phylogeny through synthesis of multi-gene phylogenetics and phylogenomics.</title>
        <authorList>
            <person name="Vandepol N."/>
            <person name="Liber J."/>
            <person name="Desiro A."/>
            <person name="Na H."/>
            <person name="Kennedy M."/>
            <person name="Barry K."/>
            <person name="Grigoriev I.V."/>
            <person name="Miller A.N."/>
            <person name="O'Donnell K."/>
            <person name="Stajich J.E."/>
            <person name="Bonito G."/>
        </authorList>
    </citation>
    <scope>NUCLEOTIDE SEQUENCE</scope>
    <source>
        <strain evidence="1">MES-2147</strain>
    </source>
</reference>
<dbReference type="EMBL" id="JAAAHW010003717">
    <property type="protein sequence ID" value="KAF9981313.1"/>
    <property type="molecule type" value="Genomic_DNA"/>
</dbReference>
<name>A0A9P6SLV1_9FUNG</name>
<evidence type="ECO:0000313" key="1">
    <source>
        <dbReference type="EMBL" id="KAF9981313.1"/>
    </source>
</evidence>